<dbReference type="GO" id="GO:0005524">
    <property type="term" value="F:ATP binding"/>
    <property type="evidence" value="ECO:0007669"/>
    <property type="project" value="InterPro"/>
</dbReference>
<dbReference type="PANTHER" id="PTHR42759:SF1">
    <property type="entry name" value="MAGNESIUM-CHELATASE SUBUNIT CHLD"/>
    <property type="match status" value="1"/>
</dbReference>
<evidence type="ECO:0000259" key="1">
    <source>
        <dbReference type="Pfam" id="PF07728"/>
    </source>
</evidence>
<gene>
    <name evidence="2" type="ORF">KRM00_003886</name>
</gene>
<dbReference type="EMBL" id="DAEPXK010000074">
    <property type="protein sequence ID" value="HBH1544337.1"/>
    <property type="molecule type" value="Genomic_DNA"/>
</dbReference>
<feature type="domain" description="ATPase dynein-related AAA" evidence="1">
    <location>
        <begin position="306"/>
        <end position="446"/>
    </location>
</feature>
<organism evidence="2 3">
    <name type="scientific">Clostridioides difficile</name>
    <name type="common">Peptoclostridium difficile</name>
    <dbReference type="NCBI Taxonomy" id="1496"/>
    <lineage>
        <taxon>Bacteria</taxon>
        <taxon>Bacillati</taxon>
        <taxon>Bacillota</taxon>
        <taxon>Clostridia</taxon>
        <taxon>Peptostreptococcales</taxon>
        <taxon>Peptostreptococcaceae</taxon>
        <taxon>Clostridioides</taxon>
    </lineage>
</organism>
<proteinExistence type="predicted"/>
<dbReference type="InterPro" id="IPR050764">
    <property type="entry name" value="CbbQ/NirQ/NorQ/GpvN"/>
</dbReference>
<dbReference type="AlphaFoldDB" id="A0AAN6A7V4"/>
<evidence type="ECO:0000313" key="2">
    <source>
        <dbReference type="EMBL" id="HBH1544337.1"/>
    </source>
</evidence>
<reference evidence="2" key="2">
    <citation type="submission" date="2021-06" db="EMBL/GenBank/DDBJ databases">
        <authorList>
            <consortium name="NCBI Pathogen Detection Project"/>
        </authorList>
    </citation>
    <scope>NUCLEOTIDE SEQUENCE</scope>
    <source>
        <strain evidence="2">HN1000</strain>
    </source>
</reference>
<sequence length="547" mass="62020">MEKVSVVHSYKDLDYIEIGTKITFKKDPKNKMDEDAIIAFFKEEKIGFISAQPKTMGEGTVSNHAIVNKVKDEFYGIVVGYDEIKTNKTKIILIVEIQCDSEQYNKQDEIVKGLILKVKGSITDCKKKMEVINQFQKGEKVFLKLKLENEKIVLLKNGEKAGIVEEKDFPKCASINEIKALKAILKENIDIELAEIYSVEKTDFYVSIGFDLEKYKSITNKALKEENIKIKEKLIKKGFNKTILDEIEDYLLNNDFKIALIQKIFSTYKKYGKNVSHRIPKENPNYQDNSNNLKIGCSAIRNKCHILCSGEKGTGKNIFVETMAWIFQRPLYSISISKETDKFDLLGSKSVDTKVDENGISKSTIVFEPEVLLEAMEQGGIINVDEINFADPGVTALLHSITDHRQSIEVPGYKQVRAEENFIVIGTMNVGYEGTSDLNEALSDRFVDILFESNNSIYSILKDSCPCVKQSDLLIADKVYSKLIDLIKSIYVDLDESCMSIRGFIHAVKMSEDLESIKEALIVGVANKVRDTEYRENVKEVIEQICV</sequence>
<protein>
    <submittedName>
        <fullName evidence="2">AAA family ATPase</fullName>
    </submittedName>
</protein>
<dbReference type="Pfam" id="PF07728">
    <property type="entry name" value="AAA_5"/>
    <property type="match status" value="1"/>
</dbReference>
<reference evidence="2" key="1">
    <citation type="journal article" date="2018" name="Genome Biol.">
        <title>SKESA: strategic k-mer extension for scrupulous assemblies.</title>
        <authorList>
            <person name="Souvorov A."/>
            <person name="Agarwala R."/>
            <person name="Lipman D.J."/>
        </authorList>
    </citation>
    <scope>NUCLEOTIDE SEQUENCE</scope>
    <source>
        <strain evidence="2">HN1000</strain>
    </source>
</reference>
<dbReference type="Proteomes" id="UP000878956">
    <property type="component" value="Unassembled WGS sequence"/>
</dbReference>
<name>A0AAN6A7V4_CLODI</name>
<comment type="caution">
    <text evidence="2">The sequence shown here is derived from an EMBL/GenBank/DDBJ whole genome shotgun (WGS) entry which is preliminary data.</text>
</comment>
<accession>A0AAN6A7V4</accession>
<evidence type="ECO:0000313" key="3">
    <source>
        <dbReference type="Proteomes" id="UP000878956"/>
    </source>
</evidence>
<dbReference type="PANTHER" id="PTHR42759">
    <property type="entry name" value="MOXR FAMILY PROTEIN"/>
    <property type="match status" value="1"/>
</dbReference>
<dbReference type="InterPro" id="IPR011704">
    <property type="entry name" value="ATPase_dyneun-rel_AAA"/>
</dbReference>
<dbReference type="GO" id="GO:0016887">
    <property type="term" value="F:ATP hydrolysis activity"/>
    <property type="evidence" value="ECO:0007669"/>
    <property type="project" value="InterPro"/>
</dbReference>